<dbReference type="GO" id="GO:0005975">
    <property type="term" value="P:carbohydrate metabolic process"/>
    <property type="evidence" value="ECO:0007669"/>
    <property type="project" value="InterPro"/>
</dbReference>
<dbReference type="Proteomes" id="UP000078486">
    <property type="component" value="Unassembled WGS sequence"/>
</dbReference>
<gene>
    <name evidence="3" type="ORF">AW736_04025</name>
</gene>
<accession>A0A178IQ92</accession>
<keyword evidence="1" id="KW-0732">Signal</keyword>
<dbReference type="PANTHER" id="PTHR34216:SF11">
    <property type="entry name" value="CHITOOLIGOSACCHARIDE DEACETYLASE"/>
    <property type="match status" value="1"/>
</dbReference>
<dbReference type="RefSeq" id="WP_334319056.1">
    <property type="nucleotide sequence ID" value="NZ_CP109796.1"/>
</dbReference>
<reference evidence="3 4" key="1">
    <citation type="submission" date="2016-01" db="EMBL/GenBank/DDBJ databases">
        <title>High potential of lignocellulose degradation of a new Verrucomicrobia species.</title>
        <authorList>
            <person name="Wang Y."/>
            <person name="Shi Y."/>
            <person name="Qiu Z."/>
            <person name="Liu S."/>
            <person name="Yang H."/>
        </authorList>
    </citation>
    <scope>NUCLEOTIDE SEQUENCE [LARGE SCALE GENOMIC DNA]</scope>
    <source>
        <strain evidence="3 4">TSB47</strain>
    </source>
</reference>
<dbReference type="EMBL" id="LRRQ01000031">
    <property type="protein sequence ID" value="OAM91306.1"/>
    <property type="molecule type" value="Genomic_DNA"/>
</dbReference>
<keyword evidence="4" id="KW-1185">Reference proteome</keyword>
<dbReference type="AlphaFoldDB" id="A0A178IQ92"/>
<dbReference type="STRING" id="1184151.AW736_04025"/>
<feature type="domain" description="NodB homology" evidence="2">
    <location>
        <begin position="23"/>
        <end position="251"/>
    </location>
</feature>
<dbReference type="InterPro" id="IPR051398">
    <property type="entry name" value="Polysacch_Deacetylase"/>
</dbReference>
<dbReference type="Gene3D" id="3.20.20.370">
    <property type="entry name" value="Glycoside hydrolase/deacetylase"/>
    <property type="match status" value="1"/>
</dbReference>
<dbReference type="GO" id="GO:0016810">
    <property type="term" value="F:hydrolase activity, acting on carbon-nitrogen (but not peptide) bonds"/>
    <property type="evidence" value="ECO:0007669"/>
    <property type="project" value="InterPro"/>
</dbReference>
<evidence type="ECO:0000256" key="1">
    <source>
        <dbReference type="ARBA" id="ARBA00022729"/>
    </source>
</evidence>
<dbReference type="SUPFAM" id="SSF88713">
    <property type="entry name" value="Glycoside hydrolase/deacetylase"/>
    <property type="match status" value="1"/>
</dbReference>
<evidence type="ECO:0000313" key="4">
    <source>
        <dbReference type="Proteomes" id="UP000078486"/>
    </source>
</evidence>
<dbReference type="Pfam" id="PF01522">
    <property type="entry name" value="Polysacc_deac_1"/>
    <property type="match status" value="1"/>
</dbReference>
<dbReference type="PROSITE" id="PS51677">
    <property type="entry name" value="NODB"/>
    <property type="match status" value="1"/>
</dbReference>
<proteinExistence type="predicted"/>
<evidence type="ECO:0000259" key="2">
    <source>
        <dbReference type="PROSITE" id="PS51677"/>
    </source>
</evidence>
<comment type="caution">
    <text evidence="3">The sequence shown here is derived from an EMBL/GenBank/DDBJ whole genome shotgun (WGS) entry which is preliminary data.</text>
</comment>
<name>A0A178IQ92_9BACT</name>
<dbReference type="PANTHER" id="PTHR34216">
    <property type="match status" value="1"/>
</dbReference>
<evidence type="ECO:0000313" key="3">
    <source>
        <dbReference type="EMBL" id="OAM91306.1"/>
    </source>
</evidence>
<dbReference type="InterPro" id="IPR002509">
    <property type="entry name" value="NODB_dom"/>
</dbReference>
<protein>
    <recommendedName>
        <fullName evidence="2">NodB homology domain-containing protein</fullName>
    </recommendedName>
</protein>
<organism evidence="3 4">
    <name type="scientific">Termitidicoccus mucosus</name>
    <dbReference type="NCBI Taxonomy" id="1184151"/>
    <lineage>
        <taxon>Bacteria</taxon>
        <taxon>Pseudomonadati</taxon>
        <taxon>Verrucomicrobiota</taxon>
        <taxon>Opitutia</taxon>
        <taxon>Opitutales</taxon>
        <taxon>Opitutaceae</taxon>
        <taxon>Termitidicoccus</taxon>
    </lineage>
</organism>
<sequence length="251" mass="28496">MSCLFLQGHSHAEPAVRASLPKPGIVLTFDDSINIELWVKQIPLFEKYGAKVTFFIEKPDQLNAAQTKGLQQLKKAGHEIGCHGYRHIKALDAIENQGGDHYLKIEIDPAVAKLESLGFPPASFAYPMSNNNQNSDALIRKYFHHARTGTRPGHGKTLAESDEFFTPINTTAKKFCLPARSLDRSTEERLQKEIFPALERIKTRDEVIVFYDHAIISETSRKNHIRPEILELILVKVKEMDLAFYRMDDLP</sequence>
<dbReference type="InterPro" id="IPR011330">
    <property type="entry name" value="Glyco_hydro/deAcase_b/a-brl"/>
</dbReference>